<dbReference type="PANTHER" id="PTHR42663:SF6">
    <property type="entry name" value="HYDROLASE C777.06C-RELATED"/>
    <property type="match status" value="1"/>
</dbReference>
<gene>
    <name evidence="2" type="ORF">HMPREF9448_01541</name>
</gene>
<dbReference type="InterPro" id="IPR001279">
    <property type="entry name" value="Metallo-B-lactamas"/>
</dbReference>
<feature type="domain" description="Metallo-beta-lactamase" evidence="1">
    <location>
        <begin position="35"/>
        <end position="225"/>
    </location>
</feature>
<dbReference type="STRING" id="742726.HMPREF9448_01541"/>
<dbReference type="eggNOG" id="COG1235">
    <property type="taxonomic scope" value="Bacteria"/>
</dbReference>
<protein>
    <recommendedName>
        <fullName evidence="1">Metallo-beta-lactamase domain-containing protein</fullName>
    </recommendedName>
</protein>
<dbReference type="SMART" id="SM00849">
    <property type="entry name" value="Lactamase_B"/>
    <property type="match status" value="1"/>
</dbReference>
<dbReference type="CDD" id="cd16279">
    <property type="entry name" value="metallo-hydrolase-like_MBL-fold"/>
    <property type="match status" value="1"/>
</dbReference>
<dbReference type="InterPro" id="IPR036866">
    <property type="entry name" value="RibonucZ/Hydroxyglut_hydro"/>
</dbReference>
<dbReference type="Gene3D" id="3.60.15.10">
    <property type="entry name" value="Ribonuclease Z/Hydroxyacylglutathione hydrolase-like"/>
    <property type="match status" value="1"/>
</dbReference>
<comment type="caution">
    <text evidence="2">The sequence shown here is derived from an EMBL/GenBank/DDBJ whole genome shotgun (WGS) entry which is preliminary data.</text>
</comment>
<accession>K0X151</accession>
<evidence type="ECO:0000259" key="1">
    <source>
        <dbReference type="SMART" id="SM00849"/>
    </source>
</evidence>
<dbReference type="PANTHER" id="PTHR42663">
    <property type="entry name" value="HYDROLASE C777.06C-RELATED-RELATED"/>
    <property type="match status" value="1"/>
</dbReference>
<dbReference type="Pfam" id="PF12706">
    <property type="entry name" value="Lactamase_B_2"/>
    <property type="match status" value="1"/>
</dbReference>
<proteinExistence type="predicted"/>
<sequence length="253" mass="28338">MMQVTFLGTGTSTGIPQIGCTCSVCTSTDPRDSRLRTSAIVEIEGKNILIDCGPDFRQQMLRFHIKRIDAVLVTHIHYDHTGGIDDLRPFGENGTVPIYLEPSVAEGIRNRLPYCFADHRYPGVPNICLQEIGLSPFLIAGIEIVPIRVMHYKLPILGYRIGRFAYITDALTIPESEYEKLKDIDVLVVNALRKKPHLSHQTLADASRIIDRVGPREAYLVHMSHHMGLTSEVEKELPAHVHFAYDGLVIDSL</sequence>
<dbReference type="SUPFAM" id="SSF56281">
    <property type="entry name" value="Metallo-hydrolase/oxidoreductase"/>
    <property type="match status" value="1"/>
</dbReference>
<dbReference type="AlphaFoldDB" id="K0X151"/>
<name>K0X151_9BACT</name>
<dbReference type="HOGENOM" id="CLU_044538_2_1_10"/>
<reference evidence="2 3" key="1">
    <citation type="submission" date="2012-08" db="EMBL/GenBank/DDBJ databases">
        <title>The Genome Sequence of Barnesiella intestinihominis YIT 11860.</title>
        <authorList>
            <consortium name="The Broad Institute Genome Sequencing Platform"/>
            <person name="Earl A."/>
            <person name="Ward D."/>
            <person name="Feldgarden M."/>
            <person name="Gevers D."/>
            <person name="Morotomi M."/>
            <person name="Walker B."/>
            <person name="Young S.K."/>
            <person name="Zeng Q."/>
            <person name="Gargeya S."/>
            <person name="Fitzgerald M."/>
            <person name="Haas B."/>
            <person name="Abouelleil A."/>
            <person name="Alvarado L."/>
            <person name="Arachchi H.M."/>
            <person name="Berlin A.M."/>
            <person name="Chapman S.B."/>
            <person name="Goldberg J."/>
            <person name="Griggs A."/>
            <person name="Gujja S."/>
            <person name="Hansen M."/>
            <person name="Howarth C."/>
            <person name="Imamovic A."/>
            <person name="Larimer J."/>
            <person name="McCowen C."/>
            <person name="Montmayeur A."/>
            <person name="Murphy C."/>
            <person name="Neiman D."/>
            <person name="Pearson M."/>
            <person name="Priest M."/>
            <person name="Roberts A."/>
            <person name="Saif S."/>
            <person name="Shea T."/>
            <person name="Sisk P."/>
            <person name="Sykes S."/>
            <person name="Wortman J."/>
            <person name="Nusbaum C."/>
            <person name="Birren B."/>
        </authorList>
    </citation>
    <scope>NUCLEOTIDE SEQUENCE [LARGE SCALE GENOMIC DNA]</scope>
    <source>
        <strain evidence="2 3">YIT 11860</strain>
    </source>
</reference>
<evidence type="ECO:0000313" key="3">
    <source>
        <dbReference type="Proteomes" id="UP000006044"/>
    </source>
</evidence>
<evidence type="ECO:0000313" key="2">
    <source>
        <dbReference type="EMBL" id="EJZ64281.1"/>
    </source>
</evidence>
<dbReference type="Proteomes" id="UP000006044">
    <property type="component" value="Unassembled WGS sequence"/>
</dbReference>
<dbReference type="NCBIfam" id="NF002553">
    <property type="entry name" value="PRK02113.1"/>
    <property type="match status" value="1"/>
</dbReference>
<dbReference type="EMBL" id="ADLE01000009">
    <property type="protein sequence ID" value="EJZ64281.1"/>
    <property type="molecule type" value="Genomic_DNA"/>
</dbReference>
<organism evidence="2 3">
    <name type="scientific">Barnesiella intestinihominis YIT 11860</name>
    <dbReference type="NCBI Taxonomy" id="742726"/>
    <lineage>
        <taxon>Bacteria</taxon>
        <taxon>Pseudomonadati</taxon>
        <taxon>Bacteroidota</taxon>
        <taxon>Bacteroidia</taxon>
        <taxon>Bacteroidales</taxon>
        <taxon>Barnesiellaceae</taxon>
        <taxon>Barnesiella</taxon>
    </lineage>
</organism>
<keyword evidence="3" id="KW-1185">Reference proteome</keyword>
<dbReference type="PATRIC" id="fig|742726.3.peg.1620"/>